<dbReference type="RefSeq" id="WP_068013451.1">
    <property type="nucleotide sequence ID" value="NZ_QQAZ01000007.1"/>
</dbReference>
<dbReference type="EMBL" id="QQAZ01000007">
    <property type="protein sequence ID" value="RDI48918.1"/>
    <property type="molecule type" value="Genomic_DNA"/>
</dbReference>
<proteinExistence type="predicted"/>
<dbReference type="AlphaFoldDB" id="A0A370GZ43"/>
<dbReference type="InterPro" id="IPR009959">
    <property type="entry name" value="Cyclase_SnoaL-like"/>
</dbReference>
<dbReference type="InterPro" id="IPR032710">
    <property type="entry name" value="NTF2-like_dom_sf"/>
</dbReference>
<dbReference type="Gene3D" id="3.10.450.50">
    <property type="match status" value="1"/>
</dbReference>
<accession>A0A370GZ43</accession>
<dbReference type="Proteomes" id="UP000255355">
    <property type="component" value="Unassembled WGS sequence"/>
</dbReference>
<organism evidence="1 2">
    <name type="scientific">Nocardia mexicana</name>
    <dbReference type="NCBI Taxonomy" id="279262"/>
    <lineage>
        <taxon>Bacteria</taxon>
        <taxon>Bacillati</taxon>
        <taxon>Actinomycetota</taxon>
        <taxon>Actinomycetes</taxon>
        <taxon>Mycobacteriales</taxon>
        <taxon>Nocardiaceae</taxon>
        <taxon>Nocardia</taxon>
    </lineage>
</organism>
<keyword evidence="1" id="KW-0413">Isomerase</keyword>
<evidence type="ECO:0000313" key="1">
    <source>
        <dbReference type="EMBL" id="RDI48918.1"/>
    </source>
</evidence>
<gene>
    <name evidence="1" type="ORF">DFR68_10743</name>
</gene>
<name>A0A370GZ43_9NOCA</name>
<sequence>MTTQSHKDTVRRLYKNLEAGNADIADELFTDDFVTTEGDHQNAVGAQGFKDAVRAIHAAYTDPSFDILDIVGEDDGVMVRWRMHATHTGELMGIPATGRKISMEAFALFRFTGDRISARHAVIDRLGLLRQLQDD</sequence>
<dbReference type="GO" id="GO:0030638">
    <property type="term" value="P:polyketide metabolic process"/>
    <property type="evidence" value="ECO:0007669"/>
    <property type="project" value="InterPro"/>
</dbReference>
<dbReference type="OrthoDB" id="129343at2"/>
<dbReference type="STRING" id="1210089.GCA_001613165_00533"/>
<protein>
    <submittedName>
        <fullName evidence="1">Steroid delta-isomerase-like uncharacterized protein</fullName>
    </submittedName>
</protein>
<dbReference type="Pfam" id="PF07366">
    <property type="entry name" value="SnoaL"/>
    <property type="match status" value="1"/>
</dbReference>
<evidence type="ECO:0000313" key="2">
    <source>
        <dbReference type="Proteomes" id="UP000255355"/>
    </source>
</evidence>
<keyword evidence="2" id="KW-1185">Reference proteome</keyword>
<dbReference type="PANTHER" id="PTHR38436:SF1">
    <property type="entry name" value="ESTER CYCLASE"/>
    <property type="match status" value="1"/>
</dbReference>
<comment type="caution">
    <text evidence="1">The sequence shown here is derived from an EMBL/GenBank/DDBJ whole genome shotgun (WGS) entry which is preliminary data.</text>
</comment>
<dbReference type="SUPFAM" id="SSF54427">
    <property type="entry name" value="NTF2-like"/>
    <property type="match status" value="1"/>
</dbReference>
<dbReference type="PANTHER" id="PTHR38436">
    <property type="entry name" value="POLYKETIDE CYCLASE SNOAL-LIKE DOMAIN"/>
    <property type="match status" value="1"/>
</dbReference>
<dbReference type="GO" id="GO:0016853">
    <property type="term" value="F:isomerase activity"/>
    <property type="evidence" value="ECO:0007669"/>
    <property type="project" value="UniProtKB-KW"/>
</dbReference>
<reference evidence="1 2" key="1">
    <citation type="submission" date="2018-07" db="EMBL/GenBank/DDBJ databases">
        <title>Genomic Encyclopedia of Type Strains, Phase IV (KMG-IV): sequencing the most valuable type-strain genomes for metagenomic binning, comparative biology and taxonomic classification.</title>
        <authorList>
            <person name="Goeker M."/>
        </authorList>
    </citation>
    <scope>NUCLEOTIDE SEQUENCE [LARGE SCALE GENOMIC DNA]</scope>
    <source>
        <strain evidence="1 2">DSM 44952</strain>
    </source>
</reference>